<dbReference type="SUPFAM" id="SSF47576">
    <property type="entry name" value="Calponin-homology domain, CH-domain"/>
    <property type="match status" value="1"/>
</dbReference>
<evidence type="ECO:0000259" key="4">
    <source>
        <dbReference type="PROSITE" id="PS50021"/>
    </source>
</evidence>
<dbReference type="AlphaFoldDB" id="A0A6A4WH20"/>
<evidence type="ECO:0000256" key="1">
    <source>
        <dbReference type="ARBA" id="ARBA00022614"/>
    </source>
</evidence>
<dbReference type="SMART" id="SM00364">
    <property type="entry name" value="LRR_BAC"/>
    <property type="match status" value="5"/>
</dbReference>
<dbReference type="InterPro" id="IPR036872">
    <property type="entry name" value="CH_dom_sf"/>
</dbReference>
<feature type="compositionally biased region" description="Basic and acidic residues" evidence="3">
    <location>
        <begin position="243"/>
        <end position="261"/>
    </location>
</feature>
<dbReference type="PANTHER" id="PTHR48051:SF21">
    <property type="entry name" value="CALPONIN-HOMOLOGY (CH) DOMAIN-CONTAINING PROTEIN"/>
    <property type="match status" value="1"/>
</dbReference>
<feature type="compositionally biased region" description="Pro residues" evidence="3">
    <location>
        <begin position="277"/>
        <end position="297"/>
    </location>
</feature>
<evidence type="ECO:0000313" key="6">
    <source>
        <dbReference type="Proteomes" id="UP000440578"/>
    </source>
</evidence>
<dbReference type="OrthoDB" id="6149831at2759"/>
<dbReference type="Gene3D" id="1.10.418.10">
    <property type="entry name" value="Calponin-like domain"/>
    <property type="match status" value="1"/>
</dbReference>
<gene>
    <name evidence="5" type="primary">Lrch3</name>
    <name evidence="5" type="ORF">FJT64_023652</name>
</gene>
<proteinExistence type="predicted"/>
<evidence type="ECO:0000313" key="5">
    <source>
        <dbReference type="EMBL" id="KAF0304509.1"/>
    </source>
</evidence>
<protein>
    <submittedName>
        <fullName evidence="5">Leucine-rich repeat and calponin y domain-containing protein 3</fullName>
    </submittedName>
</protein>
<organism evidence="5 6">
    <name type="scientific">Amphibalanus amphitrite</name>
    <name type="common">Striped barnacle</name>
    <name type="synonym">Balanus amphitrite</name>
    <dbReference type="NCBI Taxonomy" id="1232801"/>
    <lineage>
        <taxon>Eukaryota</taxon>
        <taxon>Metazoa</taxon>
        <taxon>Ecdysozoa</taxon>
        <taxon>Arthropoda</taxon>
        <taxon>Crustacea</taxon>
        <taxon>Multicrustacea</taxon>
        <taxon>Cirripedia</taxon>
        <taxon>Thoracica</taxon>
        <taxon>Thoracicalcarea</taxon>
        <taxon>Balanomorpha</taxon>
        <taxon>Balanoidea</taxon>
        <taxon>Balanidae</taxon>
        <taxon>Amphibalaninae</taxon>
        <taxon>Amphibalanus</taxon>
    </lineage>
</organism>
<feature type="domain" description="Calponin-homology (CH)" evidence="4">
    <location>
        <begin position="353"/>
        <end position="466"/>
    </location>
</feature>
<keyword evidence="6" id="KW-1185">Reference proteome</keyword>
<dbReference type="PROSITE" id="PS51450">
    <property type="entry name" value="LRR"/>
    <property type="match status" value="2"/>
</dbReference>
<name>A0A6A4WH20_AMPAM</name>
<dbReference type="PANTHER" id="PTHR48051">
    <property type="match status" value="1"/>
</dbReference>
<evidence type="ECO:0000256" key="3">
    <source>
        <dbReference type="SAM" id="MobiDB-lite"/>
    </source>
</evidence>
<dbReference type="InterPro" id="IPR050216">
    <property type="entry name" value="LRR_domain-containing"/>
</dbReference>
<dbReference type="InterPro" id="IPR032675">
    <property type="entry name" value="LRR_dom_sf"/>
</dbReference>
<dbReference type="Pfam" id="PF13855">
    <property type="entry name" value="LRR_8"/>
    <property type="match status" value="2"/>
</dbReference>
<dbReference type="InterPro" id="IPR003591">
    <property type="entry name" value="Leu-rich_rpt_typical-subtyp"/>
</dbReference>
<feature type="compositionally biased region" description="Polar residues" evidence="3">
    <location>
        <begin position="302"/>
        <end position="311"/>
    </location>
</feature>
<accession>A0A6A4WH20</accession>
<dbReference type="Proteomes" id="UP000440578">
    <property type="component" value="Unassembled WGS sequence"/>
</dbReference>
<reference evidence="5 6" key="1">
    <citation type="submission" date="2019-07" db="EMBL/GenBank/DDBJ databases">
        <title>Draft genome assembly of a fouling barnacle, Amphibalanus amphitrite (Darwin, 1854): The first reference genome for Thecostraca.</title>
        <authorList>
            <person name="Kim W."/>
        </authorList>
    </citation>
    <scope>NUCLEOTIDE SEQUENCE [LARGE SCALE GENOMIC DNA]</scope>
    <source>
        <strain evidence="5">SNU_AA5</strain>
        <tissue evidence="5">Soma without cirri and trophi</tissue>
    </source>
</reference>
<keyword evidence="2" id="KW-0677">Repeat</keyword>
<dbReference type="Pfam" id="PF00307">
    <property type="entry name" value="CH"/>
    <property type="match status" value="1"/>
</dbReference>
<dbReference type="InterPro" id="IPR001611">
    <property type="entry name" value="Leu-rich_rpt"/>
</dbReference>
<dbReference type="Gene3D" id="3.80.10.10">
    <property type="entry name" value="Ribonuclease Inhibitor"/>
    <property type="match status" value="2"/>
</dbReference>
<dbReference type="SMART" id="SM00369">
    <property type="entry name" value="LRR_TYP"/>
    <property type="match status" value="7"/>
</dbReference>
<feature type="region of interest" description="Disordered" evidence="3">
    <location>
        <begin position="243"/>
        <end position="365"/>
    </location>
</feature>
<evidence type="ECO:0000256" key="2">
    <source>
        <dbReference type="ARBA" id="ARBA00022737"/>
    </source>
</evidence>
<dbReference type="EMBL" id="VIIS01000839">
    <property type="protein sequence ID" value="KAF0304509.1"/>
    <property type="molecule type" value="Genomic_DNA"/>
</dbReference>
<keyword evidence="1" id="KW-0433">Leucine-rich repeat</keyword>
<dbReference type="SUPFAM" id="SSF52058">
    <property type="entry name" value="L domain-like"/>
    <property type="match status" value="1"/>
</dbReference>
<dbReference type="SMART" id="SM00033">
    <property type="entry name" value="CH"/>
    <property type="match status" value="1"/>
</dbReference>
<sequence>MAVGPPARTTDKVLEESQLTGELRLSGRGLKEMPGMVPPFPYEDLLVADLSKNRLSEIPPGMVENGRSLEELDVHHNCIRGIPERIHQLRNLTILNLSRNQLTFLPPALCALPRLEVLIVSYNKLVSLPEEIGQLTHLTELDSRCNEINQLPVTLKRLESLVSLSLRRNSLQRLPDDIHCLLGLRVLDVAENQIKALPLQLRLMSSLEKLIVTCNPLEFPPATVCARGRLHIYKFLEIKAVRGEQEERHRRGASDELELRSARPPPVGGNDVRTPQPRAPAPPPVPVPTPAPAPATPAGPESRTSIASQRGSHAPPKHEAAAYSGYEPDRSSQVVMRRFEPARSASGLNHTPSSRHYGLSSKPSGNIEGRLHVSLPDDLRSALGDGVVLCHLANHVRPRAVSSIHVPSPAVPKLNEAKCRRNLQNFLEACRRIGVEEEHLCAPTDVNQLHTLPRISVTVDRLLRFAAQPPQQLQSNV</sequence>
<comment type="caution">
    <text evidence="5">The sequence shown here is derived from an EMBL/GenBank/DDBJ whole genome shotgun (WGS) entry which is preliminary data.</text>
</comment>
<dbReference type="PROSITE" id="PS50021">
    <property type="entry name" value="CH"/>
    <property type="match status" value="1"/>
</dbReference>
<dbReference type="InterPro" id="IPR001715">
    <property type="entry name" value="CH_dom"/>
</dbReference>
<dbReference type="GO" id="GO:0005737">
    <property type="term" value="C:cytoplasm"/>
    <property type="evidence" value="ECO:0007669"/>
    <property type="project" value="TreeGrafter"/>
</dbReference>